<feature type="domain" description="Cullin family profile" evidence="3">
    <location>
        <begin position="518"/>
        <end position="707"/>
    </location>
</feature>
<dbReference type="InterPro" id="IPR019559">
    <property type="entry name" value="Cullin_neddylation_domain"/>
</dbReference>
<accession>A0A1X7R3M8</accession>
<dbReference type="Pfam" id="PF26557">
    <property type="entry name" value="Cullin_AB"/>
    <property type="match status" value="1"/>
</dbReference>
<dbReference type="SUPFAM" id="SSF75632">
    <property type="entry name" value="Cullin homology domain"/>
    <property type="match status" value="1"/>
</dbReference>
<feature type="region of interest" description="Disordered" evidence="2">
    <location>
        <begin position="753"/>
        <end position="772"/>
    </location>
</feature>
<keyword evidence="4" id="KW-0436">Ligase</keyword>
<evidence type="ECO:0000256" key="2">
    <source>
        <dbReference type="SAM" id="MobiDB-lite"/>
    </source>
</evidence>
<dbReference type="GO" id="GO:0016874">
    <property type="term" value="F:ligase activity"/>
    <property type="evidence" value="ECO:0007669"/>
    <property type="project" value="UniProtKB-KW"/>
</dbReference>
<dbReference type="Proteomes" id="UP000196158">
    <property type="component" value="Unassembled WGS sequence"/>
</dbReference>
<dbReference type="PROSITE" id="PS50069">
    <property type="entry name" value="CULLIN_2"/>
    <property type="match status" value="1"/>
</dbReference>
<dbReference type="InterPro" id="IPR036317">
    <property type="entry name" value="Cullin_homology_sf"/>
</dbReference>
<evidence type="ECO:0000256" key="1">
    <source>
        <dbReference type="PROSITE-ProRule" id="PRU00330"/>
    </source>
</evidence>
<feature type="compositionally biased region" description="Low complexity" evidence="2">
    <location>
        <begin position="104"/>
        <end position="114"/>
    </location>
</feature>
<dbReference type="OrthoDB" id="27073at2759"/>
<dbReference type="STRING" id="1789683.A0A1X7R3M8"/>
<protein>
    <submittedName>
        <fullName evidence="4">Similar to Saccharomyces cerevisiae RTT101 Cullin subunit of a Roc1p-dependent E3 ubiquitin ligase complex with a role in anaphase progression</fullName>
    </submittedName>
</protein>
<name>A0A1X7R3M8_9SACH</name>
<feature type="compositionally biased region" description="Low complexity" evidence="2">
    <location>
        <begin position="753"/>
        <end position="767"/>
    </location>
</feature>
<dbReference type="AlphaFoldDB" id="A0A1X7R3M8"/>
<dbReference type="SMART" id="SM00884">
    <property type="entry name" value="Cullin_Nedd8"/>
    <property type="match status" value="1"/>
</dbReference>
<reference evidence="4 5" key="1">
    <citation type="submission" date="2017-04" db="EMBL/GenBank/DDBJ databases">
        <authorList>
            <person name="Afonso C.L."/>
            <person name="Miller P.J."/>
            <person name="Scott M.A."/>
            <person name="Spackman E."/>
            <person name="Goraichik I."/>
            <person name="Dimitrov K.M."/>
            <person name="Suarez D.L."/>
            <person name="Swayne D.E."/>
        </authorList>
    </citation>
    <scope>NUCLEOTIDE SEQUENCE [LARGE SCALE GENOMIC DNA]</scope>
</reference>
<gene>
    <name evidence="4" type="ORF">KASA_0N01177G</name>
</gene>
<sequence length="843" mass="98321">MDKRHYFTENIFYGPPPKVPTTFSVKEYEDSKRSPTKANSAFQLIKKCFDLTEKKVSELNNENIYKFEDVKEAVVSATGLSNAASINGKLWRACREITHQKIRQSSMQSSSNSSTVRNHKKNNNKPVNQATIVREFWYYIISREMEIFRVMLLQYQKVHRDIGSGKYCDGKIFNSFTMKSGLLVEELFLILSYVLENFTILVYGDRQYNDANTIMHSILIGTIIDTYKDNFPAFVNEFLDSQRSLNVDIGKWLHVWVPLIRVPDTIDMKAIYFDNVEKYYSENIRKPAFVGSTFASGLQDTMERELEFASHFREFSLETLYRKVWSSLLFKASLYPKMFYLCKNDFRYNKQGKILFRTVVTKFCKKVSQDGRIDSQDYLNAQKMVISSNLNGCFNPLDKIKLVRTVCDLRGYFHDPDQEEILKGCVNDLLLNDNVTMMDIFLETFKEEINLSLDKLHKLSENVEEMFRDSNNRLSIHDFRRKQKLLFPHSSYLNQFVKIPKIFGFGSNLPKIICDYCFKELIINFEDFSMLFRIPRSPLMKLIVELKKGYSSSDDIIMLENLLKEVSDMSRLTTAYKHLNENEILKTNMIVLQRSKFNDKFSERDYKDIKIPPEIHEQWNKLMNFYEQRINNGELQDVIPIYQLQRCEVNCPFNIPGYDKGITFDVTLLQACVLQEFNDRDEISFNELNKLTKLDKNILQAVLKSFVSSRLMIKDGANVKLNLNYEPDIDKIKYNKIMIPMGKIVTKKSVTGSTSISNSSRTTSNTVQHPEGLSSQWKQELLRAAITRTIKRSRVHFEEQELITNVRAQVSDFSIGEFKAAVQFLVQNNYIVADGENYAYNLD</sequence>
<comment type="similarity">
    <text evidence="1">Belongs to the cullin family.</text>
</comment>
<dbReference type="InterPro" id="IPR016158">
    <property type="entry name" value="Cullin_homology"/>
</dbReference>
<keyword evidence="5" id="KW-1185">Reference proteome</keyword>
<evidence type="ECO:0000313" key="5">
    <source>
        <dbReference type="Proteomes" id="UP000196158"/>
    </source>
</evidence>
<organism evidence="4 5">
    <name type="scientific">Maudiozyma saulgeensis</name>
    <dbReference type="NCBI Taxonomy" id="1789683"/>
    <lineage>
        <taxon>Eukaryota</taxon>
        <taxon>Fungi</taxon>
        <taxon>Dikarya</taxon>
        <taxon>Ascomycota</taxon>
        <taxon>Saccharomycotina</taxon>
        <taxon>Saccharomycetes</taxon>
        <taxon>Saccharomycetales</taxon>
        <taxon>Saccharomycetaceae</taxon>
        <taxon>Maudiozyma</taxon>
    </lineage>
</organism>
<feature type="region of interest" description="Disordered" evidence="2">
    <location>
        <begin position="101"/>
        <end position="124"/>
    </location>
</feature>
<dbReference type="InterPro" id="IPR059120">
    <property type="entry name" value="Cullin-like_AB"/>
</dbReference>
<dbReference type="Gene3D" id="3.30.230.130">
    <property type="entry name" value="Cullin, Chain C, Domain 2"/>
    <property type="match status" value="1"/>
</dbReference>
<evidence type="ECO:0000259" key="3">
    <source>
        <dbReference type="PROSITE" id="PS50069"/>
    </source>
</evidence>
<proteinExistence type="inferred from homology"/>
<evidence type="ECO:0000313" key="4">
    <source>
        <dbReference type="EMBL" id="SMN20181.1"/>
    </source>
</evidence>
<dbReference type="EMBL" id="FXLY01000005">
    <property type="protein sequence ID" value="SMN20181.1"/>
    <property type="molecule type" value="Genomic_DNA"/>
</dbReference>